<dbReference type="Pfam" id="PF12500">
    <property type="entry name" value="TRSP"/>
    <property type="match status" value="1"/>
</dbReference>
<name>A0A1H7IUC8_RUMAL</name>
<dbReference type="Pfam" id="PF15609">
    <property type="entry name" value="PRTase_2"/>
    <property type="match status" value="1"/>
</dbReference>
<dbReference type="InterPro" id="IPR011214">
    <property type="entry name" value="UCP020967"/>
</dbReference>
<evidence type="ECO:0000313" key="4">
    <source>
        <dbReference type="Proteomes" id="UP000186015"/>
    </source>
</evidence>
<accession>A0A1H7IUC8</accession>
<feature type="domain" description="TRSP" evidence="1">
    <location>
        <begin position="303"/>
        <end position="392"/>
    </location>
</feature>
<dbReference type="CDD" id="cd06223">
    <property type="entry name" value="PRTases_typeI"/>
    <property type="match status" value="1"/>
</dbReference>
<dbReference type="InterPro" id="IPR000836">
    <property type="entry name" value="PRTase_dom"/>
</dbReference>
<proteinExistence type="predicted"/>
<dbReference type="AlphaFoldDB" id="A0A1H7IUC8"/>
<dbReference type="SUPFAM" id="SSF53271">
    <property type="entry name" value="PRTase-like"/>
    <property type="match status" value="1"/>
</dbReference>
<dbReference type="Gene3D" id="3.40.50.2020">
    <property type="match status" value="1"/>
</dbReference>
<dbReference type="PIRSF" id="PIRSF020967">
    <property type="entry name" value="UCP020967"/>
    <property type="match status" value="1"/>
</dbReference>
<sequence>MKNKLTSENRNSFESELTCVIKGSSVMNVSVAEDCEQLREYTLPQLMHLAKRFHNTKRTYLLVDPLQGKHIPVSPNDCLTMLRTLGAKLKREFPRTKLVVGFAETATAIGAAVAEYMGSDCVYIQTTREEVPEVSKWIEFQEEHSHATEQKLSADGFAAALDNTDTVIFVDDEFSTGKTLVNMIEQLRDEFPQLCDKQIVAASIIDRMSEENVRRLEMHGMICRQLLKIDNVDYTEMVNKFEIRGASDLPCADKSDDMIKAAYLLKEDGDTSPRTGVVIGEYIDNILARHEMINSADSTMIPSGRDIAVIGTEECMYAGLIIAEKLENSGAYNSVKFHATTRSPIGICGSEGYPIFNGYKLQSFYEKGRQTFLYDLAKYDSVLIVTDSAPENMDAVNELGSLFRHYGCKEIIVERI</sequence>
<organism evidence="3 4">
    <name type="scientific">Ruminococcus albus</name>
    <dbReference type="NCBI Taxonomy" id="1264"/>
    <lineage>
        <taxon>Bacteria</taxon>
        <taxon>Bacillati</taxon>
        <taxon>Bacillota</taxon>
        <taxon>Clostridia</taxon>
        <taxon>Eubacteriales</taxon>
        <taxon>Oscillospiraceae</taxon>
        <taxon>Ruminococcus</taxon>
    </lineage>
</organism>
<dbReference type="RefSeq" id="WP_081350464.1">
    <property type="nucleotide sequence ID" value="NZ_FOAT01000004.1"/>
</dbReference>
<gene>
    <name evidence="3" type="ORF">SAMN05216469_104102</name>
</gene>
<dbReference type="OrthoDB" id="56827at2"/>
<protein>
    <submittedName>
        <fullName evidence="3">TRSP domain C terminus to PRTase_2</fullName>
    </submittedName>
</protein>
<dbReference type="InterPro" id="IPR029057">
    <property type="entry name" value="PRTase-like"/>
</dbReference>
<evidence type="ECO:0000259" key="2">
    <source>
        <dbReference type="Pfam" id="PF15609"/>
    </source>
</evidence>
<dbReference type="Proteomes" id="UP000186015">
    <property type="component" value="Unassembled WGS sequence"/>
</dbReference>
<reference evidence="3 4" key="1">
    <citation type="submission" date="2016-10" db="EMBL/GenBank/DDBJ databases">
        <authorList>
            <person name="de Groot N.N."/>
        </authorList>
    </citation>
    <scope>NUCLEOTIDE SEQUENCE [LARGE SCALE GENOMIC DNA]</scope>
    <source>
        <strain evidence="3 4">KH2T6</strain>
    </source>
</reference>
<feature type="domain" description="Orotate phosphoribosyltransferase-like" evidence="2">
    <location>
        <begin position="46"/>
        <end position="216"/>
    </location>
</feature>
<dbReference type="EMBL" id="FOAT01000004">
    <property type="protein sequence ID" value="SEK66016.1"/>
    <property type="molecule type" value="Genomic_DNA"/>
</dbReference>
<dbReference type="InterPro" id="IPR041688">
    <property type="entry name" value="PRTase_2"/>
</dbReference>
<evidence type="ECO:0000259" key="1">
    <source>
        <dbReference type="Pfam" id="PF12500"/>
    </source>
</evidence>
<evidence type="ECO:0000313" key="3">
    <source>
        <dbReference type="EMBL" id="SEK66016.1"/>
    </source>
</evidence>
<dbReference type="InterPro" id="IPR022537">
    <property type="entry name" value="TRSP_dom"/>
</dbReference>